<reference evidence="7" key="1">
    <citation type="journal article" date="2019" name="Microbiology">
        <title>Complete Genome Sequence of an Uncultured Bacterium of the Candidate Phylum Bipolaricaulota.</title>
        <authorList>
            <person name="Kadnikov V.V."/>
            <person name="Mardanov A.V."/>
            <person name="Beletsky A.V."/>
            <person name="Frank Y.A."/>
            <person name="Karnachuk O.V."/>
            <person name="Ravin N.V."/>
        </authorList>
    </citation>
    <scope>NUCLEOTIDE SEQUENCE [LARGE SCALE GENOMIC DNA]</scope>
</reference>
<evidence type="ECO:0000259" key="5">
    <source>
        <dbReference type="SMART" id="SM00534"/>
    </source>
</evidence>
<sequence length="602" mass="70066">MDTKIIFNNRLKKYKKKKEKMQRKSYRLSNLRLLLFVLGLSLTIAAFLYSKDAYGYLVLLISTITFFYVVTKSIEANNEATRFSFLEEANKRCIDRIEGSWTSFIDDGIEFKDSNHPFTDDLDIFGSASLYQWLNNANTYYGRTTLKNILSNPTNEIKSIEKRQQAIKELSSKLDFCQHLQCEGMNGDLFENPEKLLKYTENDLKLIQNKFFIYVIYLLPIITIFLFLLWIFDLILLIFPLSLLIAQIVINIFNYGKIFKILEPVYSNKNKINAYQKIFKVIEEEKFNNDYLLKLKSKLYNRNKPASQQIKNLDKIVGAIALQYNPIVHFFINSLFFWDFRCVFSLEKWRDESGLALRDWILNIGMYEALSSLALTSQINPNWCYPKFDQNKLTILTEQIGHPLINEKQRVSNNLTIDNQILIITGSNMSGKTTLLRTIGINLVLAYAGSAVCAKNFKCSIMDIFTSMRLADDLNAGISTFYAELLRIKLIINHSKEEKPMIFLIDEVFRGTNSRDRIIGAKNVLINLNKDWVIGVISTHDYELCDFENDNSGRIMNYHFTETYKNGEIIFDYKLRKGRSKTTNAKYLMKMVGIEIKEENEN</sequence>
<dbReference type="OrthoDB" id="9802448at2"/>
<keyword evidence="7" id="KW-1185">Reference proteome</keyword>
<evidence type="ECO:0000256" key="1">
    <source>
        <dbReference type="ARBA" id="ARBA00022741"/>
    </source>
</evidence>
<evidence type="ECO:0000313" key="7">
    <source>
        <dbReference type="Proteomes" id="UP000426444"/>
    </source>
</evidence>
<evidence type="ECO:0000256" key="2">
    <source>
        <dbReference type="ARBA" id="ARBA00022840"/>
    </source>
</evidence>
<dbReference type="InterPro" id="IPR045076">
    <property type="entry name" value="MutS"/>
</dbReference>
<evidence type="ECO:0000313" key="6">
    <source>
        <dbReference type="EMBL" id="QGT99444.1"/>
    </source>
</evidence>
<keyword evidence="2" id="KW-0067">ATP-binding</keyword>
<evidence type="ECO:0000256" key="4">
    <source>
        <dbReference type="SAM" id="Phobius"/>
    </source>
</evidence>
<dbReference type="EMBL" id="CP046457">
    <property type="protein sequence ID" value="QGT99444.1"/>
    <property type="molecule type" value="Genomic_DNA"/>
</dbReference>
<dbReference type="InterPro" id="IPR000432">
    <property type="entry name" value="DNA_mismatch_repair_MutS_C"/>
</dbReference>
<keyword evidence="3" id="KW-0238">DNA-binding</keyword>
<evidence type="ECO:0000256" key="3">
    <source>
        <dbReference type="ARBA" id="ARBA00023125"/>
    </source>
</evidence>
<gene>
    <name evidence="6" type="ORF">SYNTR_0851</name>
</gene>
<dbReference type="InterPro" id="IPR036187">
    <property type="entry name" value="DNA_mismatch_repair_MutS_sf"/>
</dbReference>
<accession>A0A6I6DFR7</accession>
<dbReference type="GO" id="GO:0005829">
    <property type="term" value="C:cytosol"/>
    <property type="evidence" value="ECO:0007669"/>
    <property type="project" value="TreeGrafter"/>
</dbReference>
<name>A0A6I6DFR7_9FIRM</name>
<dbReference type="Proteomes" id="UP000426444">
    <property type="component" value="Chromosome"/>
</dbReference>
<dbReference type="InterPro" id="IPR027417">
    <property type="entry name" value="P-loop_NTPase"/>
</dbReference>
<keyword evidence="4" id="KW-1133">Transmembrane helix</keyword>
<dbReference type="PANTHER" id="PTHR11361">
    <property type="entry name" value="DNA MISMATCH REPAIR PROTEIN MUTS FAMILY MEMBER"/>
    <property type="match status" value="1"/>
</dbReference>
<dbReference type="SMART" id="SM00534">
    <property type="entry name" value="MUTSac"/>
    <property type="match status" value="1"/>
</dbReference>
<dbReference type="Gene3D" id="1.10.1420.10">
    <property type="match status" value="1"/>
</dbReference>
<protein>
    <submittedName>
        <fullName evidence="6">MutS-related protein, family 1</fullName>
    </submittedName>
</protein>
<dbReference type="RefSeq" id="WP_156203342.1">
    <property type="nucleotide sequence ID" value="NZ_CP046457.1"/>
</dbReference>
<proteinExistence type="predicted"/>
<dbReference type="CDD" id="cd03283">
    <property type="entry name" value="ABC_MutS-like"/>
    <property type="match status" value="1"/>
</dbReference>
<keyword evidence="4" id="KW-0812">Transmembrane</keyword>
<keyword evidence="4" id="KW-0472">Membrane</keyword>
<feature type="transmembrane region" description="Helical" evidence="4">
    <location>
        <begin position="237"/>
        <end position="256"/>
    </location>
</feature>
<keyword evidence="1" id="KW-0547">Nucleotide-binding</keyword>
<dbReference type="GO" id="GO:0006298">
    <property type="term" value="P:mismatch repair"/>
    <property type="evidence" value="ECO:0007669"/>
    <property type="project" value="InterPro"/>
</dbReference>
<dbReference type="Gene3D" id="3.40.50.300">
    <property type="entry name" value="P-loop containing nucleotide triphosphate hydrolases"/>
    <property type="match status" value="1"/>
</dbReference>
<feature type="transmembrane region" description="Helical" evidence="4">
    <location>
        <begin position="55"/>
        <end position="74"/>
    </location>
</feature>
<dbReference type="AlphaFoldDB" id="A0A6I6DFR7"/>
<dbReference type="KEGG" id="salq:SYNTR_0851"/>
<dbReference type="SUPFAM" id="SSF48334">
    <property type="entry name" value="DNA repair protein MutS, domain III"/>
    <property type="match status" value="1"/>
</dbReference>
<dbReference type="GO" id="GO:0005524">
    <property type="term" value="F:ATP binding"/>
    <property type="evidence" value="ECO:0007669"/>
    <property type="project" value="UniProtKB-KW"/>
</dbReference>
<feature type="domain" description="DNA mismatch repair proteins mutS family" evidence="5">
    <location>
        <begin position="419"/>
        <end position="598"/>
    </location>
</feature>
<feature type="transmembrane region" description="Helical" evidence="4">
    <location>
        <begin position="211"/>
        <end position="231"/>
    </location>
</feature>
<organism evidence="6 7">
    <name type="scientific">Candidatus Syntrophocurvum alkaliphilum</name>
    <dbReference type="NCBI Taxonomy" id="2293317"/>
    <lineage>
        <taxon>Bacteria</taxon>
        <taxon>Bacillati</taxon>
        <taxon>Bacillota</taxon>
        <taxon>Clostridia</taxon>
        <taxon>Eubacteriales</taxon>
        <taxon>Syntrophomonadaceae</taxon>
        <taxon>Candidatus Syntrophocurvum</taxon>
    </lineage>
</organism>
<dbReference type="GO" id="GO:0140664">
    <property type="term" value="F:ATP-dependent DNA damage sensor activity"/>
    <property type="evidence" value="ECO:0007669"/>
    <property type="project" value="InterPro"/>
</dbReference>
<dbReference type="SUPFAM" id="SSF52540">
    <property type="entry name" value="P-loop containing nucleoside triphosphate hydrolases"/>
    <property type="match status" value="1"/>
</dbReference>
<dbReference type="PANTHER" id="PTHR11361:SF99">
    <property type="entry name" value="DNA MISMATCH REPAIR PROTEIN"/>
    <property type="match status" value="1"/>
</dbReference>
<dbReference type="GO" id="GO:0030983">
    <property type="term" value="F:mismatched DNA binding"/>
    <property type="evidence" value="ECO:0007669"/>
    <property type="project" value="InterPro"/>
</dbReference>
<dbReference type="Pfam" id="PF00488">
    <property type="entry name" value="MutS_V"/>
    <property type="match status" value="1"/>
</dbReference>